<dbReference type="AlphaFoldDB" id="A0A814EGI9"/>
<dbReference type="GO" id="GO:0004445">
    <property type="term" value="F:inositol-polyphosphate 5-phosphatase activity"/>
    <property type="evidence" value="ECO:0007669"/>
    <property type="project" value="UniProtKB-EC"/>
</dbReference>
<comment type="similarity">
    <text evidence="3">Belongs to the inositol 1,4,5-trisphosphate 5-phosphatase type I family.</text>
</comment>
<dbReference type="PANTHER" id="PTHR12997">
    <property type="entry name" value="TYPE I INOSITOL-1,4,5-TRISPHOSPHATE 5-PHOSPHATASE"/>
    <property type="match status" value="1"/>
</dbReference>
<organism evidence="7 8">
    <name type="scientific">Adineta steineri</name>
    <dbReference type="NCBI Taxonomy" id="433720"/>
    <lineage>
        <taxon>Eukaryota</taxon>
        <taxon>Metazoa</taxon>
        <taxon>Spiralia</taxon>
        <taxon>Gnathifera</taxon>
        <taxon>Rotifera</taxon>
        <taxon>Eurotatoria</taxon>
        <taxon>Bdelloidea</taxon>
        <taxon>Adinetida</taxon>
        <taxon>Adinetidae</taxon>
        <taxon>Adineta</taxon>
    </lineage>
</organism>
<dbReference type="GO" id="GO:0046856">
    <property type="term" value="P:phosphatidylinositol dephosphorylation"/>
    <property type="evidence" value="ECO:0007669"/>
    <property type="project" value="InterPro"/>
</dbReference>
<keyword evidence="8" id="KW-1185">Reference proteome</keyword>
<dbReference type="Gene3D" id="3.60.10.10">
    <property type="entry name" value="Endonuclease/exonuclease/phosphatase"/>
    <property type="match status" value="1"/>
</dbReference>
<dbReference type="Pfam" id="PF22669">
    <property type="entry name" value="Exo_endo_phos2"/>
    <property type="match status" value="1"/>
</dbReference>
<dbReference type="InterPro" id="IPR000300">
    <property type="entry name" value="IPPc"/>
</dbReference>
<evidence type="ECO:0000313" key="7">
    <source>
        <dbReference type="EMBL" id="CAF0967395.1"/>
    </source>
</evidence>
<name>A0A814EGI9_9BILA</name>
<dbReference type="Proteomes" id="UP000663877">
    <property type="component" value="Unassembled WGS sequence"/>
</dbReference>
<evidence type="ECO:0000256" key="3">
    <source>
        <dbReference type="ARBA" id="ARBA00023599"/>
    </source>
</evidence>
<dbReference type="Proteomes" id="UP000663832">
    <property type="component" value="Unassembled WGS sequence"/>
</dbReference>
<sequence length="774" mass="88780">MNNDEVFITNRSNIRFLLITANTGTIFEKPELLTAWVIEFANLLRSHPSDFIALHFQEVGGKDYETYMYILDTFIKNILQVPEISTDYTRYRLYFDSDYTSQDTFTALGSAYFIRQNIPIEQWNFPTSSFQNVVNRQIYTGNLINVETLRKEKFPREFFPEAKWSRKGFTQARWSINGFNFDMINVHLFHDASNILAVEQSPSVYSTFRKNALGYTLRHLSLNSSDPPVPYIIFGDFNFRLDAHRFIQNIVEKRNGLIIDKIKQANNNEISKILIQNAQNKIELTIEKKEFNLHNDHDSFFSNDIHQFQMYDFEPLSFTDDLYEFPKAFPPSYPYSEEFNEPRAYLRARCPAWCDRVLLSHSFKDFVNTEITPPTYDVIGKDVCMGDHKPVYLALTIYPVQGWSTSPLPLSNSVSPSLPFSSNSEDSNATTKNNNIDQTKSLVTVMRELDMNLRSCIILNETSLSSDDINLFNVHDYAIFTQPTVLPECWFAKLQQRPIKSVHVTNNSSSALWTKVRAITYMTTLAHRTGSWYSDDRTEHSPVDDEASLSDNDETFNRPNLEFNDVESCRKPDLAIPLRRSFSSIDYVKHIETYTPGMCRSRSTTLISSSDQPSDSSPIELSPPITPSSITILSSSSPPPSIPIPIPSSSPSLPPSLPPSSRSLPQSPSRVYRFLHCTNDNVVSLKKLLFTNCTDGLISSNRMNNNKSQEINSSLAPTKHSTFEFKNLNKKKLTSISMPTTINNNNDHRIILTRHRLHADIKQTYTRWIRETPV</sequence>
<protein>
    <recommendedName>
        <fullName evidence="1">inositol-polyphosphate 5-phosphatase</fullName>
        <ecNumber evidence="1">3.1.3.56</ecNumber>
    </recommendedName>
</protein>
<proteinExistence type="inferred from homology"/>
<evidence type="ECO:0000313" key="8">
    <source>
        <dbReference type="Proteomes" id="UP000663832"/>
    </source>
</evidence>
<evidence type="ECO:0000313" key="6">
    <source>
        <dbReference type="EMBL" id="CAF0742180.1"/>
    </source>
</evidence>
<evidence type="ECO:0000256" key="1">
    <source>
        <dbReference type="ARBA" id="ARBA00012997"/>
    </source>
</evidence>
<evidence type="ECO:0000256" key="4">
    <source>
        <dbReference type="SAM" id="MobiDB-lite"/>
    </source>
</evidence>
<comment type="caution">
    <text evidence="7">The sequence shown here is derived from an EMBL/GenBank/DDBJ whole genome shotgun (WGS) entry which is preliminary data.</text>
</comment>
<evidence type="ECO:0000259" key="5">
    <source>
        <dbReference type="SMART" id="SM00128"/>
    </source>
</evidence>
<feature type="region of interest" description="Disordered" evidence="4">
    <location>
        <begin position="602"/>
        <end position="665"/>
    </location>
</feature>
<feature type="region of interest" description="Disordered" evidence="4">
    <location>
        <begin position="534"/>
        <end position="556"/>
    </location>
</feature>
<accession>A0A814EGI9</accession>
<dbReference type="SMART" id="SM00128">
    <property type="entry name" value="IPPc"/>
    <property type="match status" value="1"/>
</dbReference>
<dbReference type="SUPFAM" id="SSF56219">
    <property type="entry name" value="DNase I-like"/>
    <property type="match status" value="1"/>
</dbReference>
<feature type="compositionally biased region" description="Acidic residues" evidence="4">
    <location>
        <begin position="544"/>
        <end position="554"/>
    </location>
</feature>
<reference evidence="7" key="1">
    <citation type="submission" date="2021-02" db="EMBL/GenBank/DDBJ databases">
        <authorList>
            <person name="Nowell W R."/>
        </authorList>
    </citation>
    <scope>NUCLEOTIDE SEQUENCE</scope>
</reference>
<feature type="compositionally biased region" description="Pro residues" evidence="4">
    <location>
        <begin position="637"/>
        <end position="658"/>
    </location>
</feature>
<keyword evidence="2" id="KW-0378">Hydrolase</keyword>
<feature type="domain" description="Inositol polyphosphate-related phosphatase" evidence="5">
    <location>
        <begin position="12"/>
        <end position="401"/>
    </location>
</feature>
<gene>
    <name evidence="6" type="ORF">BJG266_LOCUS1917</name>
    <name evidence="7" type="ORF">QVE165_LOCUS13146</name>
</gene>
<dbReference type="EMBL" id="CAJNOM010000067">
    <property type="protein sequence ID" value="CAF0967395.1"/>
    <property type="molecule type" value="Genomic_DNA"/>
</dbReference>
<dbReference type="EC" id="3.1.3.56" evidence="1"/>
<dbReference type="InterPro" id="IPR039737">
    <property type="entry name" value="INPP5A"/>
</dbReference>
<feature type="compositionally biased region" description="Low complexity" evidence="4">
    <location>
        <begin position="608"/>
        <end position="636"/>
    </location>
</feature>
<dbReference type="OrthoDB" id="5780965at2759"/>
<feature type="compositionally biased region" description="Basic and acidic residues" evidence="4">
    <location>
        <begin position="534"/>
        <end position="543"/>
    </location>
</feature>
<evidence type="ECO:0000256" key="2">
    <source>
        <dbReference type="ARBA" id="ARBA00022801"/>
    </source>
</evidence>
<dbReference type="PANTHER" id="PTHR12997:SF2">
    <property type="entry name" value="INOSITOL POLYPHOSPHATE-5-PHOSPHATASE A"/>
    <property type="match status" value="1"/>
</dbReference>
<dbReference type="EMBL" id="CAJNOI010000004">
    <property type="protein sequence ID" value="CAF0742180.1"/>
    <property type="molecule type" value="Genomic_DNA"/>
</dbReference>
<dbReference type="InterPro" id="IPR036691">
    <property type="entry name" value="Endo/exonu/phosph_ase_sf"/>
</dbReference>